<organism evidence="1 3">
    <name type="scientific">Rufibacter glacialis</name>
    <dbReference type="NCBI Taxonomy" id="1259555"/>
    <lineage>
        <taxon>Bacteria</taxon>
        <taxon>Pseudomonadati</taxon>
        <taxon>Bacteroidota</taxon>
        <taxon>Cytophagia</taxon>
        <taxon>Cytophagales</taxon>
        <taxon>Hymenobacteraceae</taxon>
        <taxon>Rufibacter</taxon>
    </lineage>
</organism>
<name>A0A5M8QL92_9BACT</name>
<reference evidence="2 4" key="3">
    <citation type="submission" date="2024-08" db="EMBL/GenBank/DDBJ databases">
        <authorList>
            <person name="Wei W."/>
        </authorList>
    </citation>
    <scope>NUCLEOTIDE SEQUENCE [LARGE SCALE GENOMIC DNA]</scope>
    <source>
        <strain evidence="2 4">XU2</strain>
    </source>
</reference>
<dbReference type="InterPro" id="IPR036567">
    <property type="entry name" value="RHF-like"/>
</dbReference>
<protein>
    <submittedName>
        <fullName evidence="2">Ribosome hibernation-promoting factor, HPF/YfiA family</fullName>
    </submittedName>
    <submittedName>
        <fullName evidence="1">Ribosome-associated translation inhibitor RaiA</fullName>
    </submittedName>
</protein>
<dbReference type="NCBIfam" id="TIGR00741">
    <property type="entry name" value="yfiA"/>
    <property type="match status" value="1"/>
</dbReference>
<dbReference type="EMBL" id="VKKZ01000019">
    <property type="protein sequence ID" value="KAA6435750.1"/>
    <property type="molecule type" value="Genomic_DNA"/>
</dbReference>
<sequence length="101" mass="11729">MNYTENFEGIKIDVQAVDITISDGIQQRVRDTITKMKRYVHDINWVDVYLKVEPNHATNSKTVSMRLGIPGQDVFASDSGEEWFPIMKSLEDKLQKQLEKR</sequence>
<dbReference type="EMBL" id="JBGOGF010000001">
    <property type="protein sequence ID" value="MFA1770138.1"/>
    <property type="molecule type" value="Genomic_DNA"/>
</dbReference>
<evidence type="ECO:0000313" key="1">
    <source>
        <dbReference type="EMBL" id="KAA6435750.1"/>
    </source>
</evidence>
<reference evidence="1 3" key="2">
    <citation type="submission" date="2019-09" db="EMBL/GenBank/DDBJ databases">
        <title>A bacterium isolated from glacier soil.</title>
        <authorList>
            <person name="Liu Q."/>
        </authorList>
    </citation>
    <scope>NUCLEOTIDE SEQUENCE [LARGE SCALE GENOMIC DNA]</scope>
    <source>
        <strain evidence="1 3">MDT1-10-3</strain>
    </source>
</reference>
<dbReference type="InterPro" id="IPR003489">
    <property type="entry name" value="RHF/RaiA"/>
</dbReference>
<keyword evidence="4" id="KW-1185">Reference proteome</keyword>
<dbReference type="AlphaFoldDB" id="A0A5M8QL92"/>
<dbReference type="OrthoDB" id="954728at2"/>
<gene>
    <name evidence="1" type="primary">raiA</name>
    <name evidence="2" type="synonym">hpf</name>
    <name evidence="2" type="ORF">ACD591_02450</name>
    <name evidence="1" type="ORF">FOE74_07350</name>
</gene>
<evidence type="ECO:0000313" key="4">
    <source>
        <dbReference type="Proteomes" id="UP001570846"/>
    </source>
</evidence>
<dbReference type="SUPFAM" id="SSF69754">
    <property type="entry name" value="Ribosome binding protein Y (YfiA homologue)"/>
    <property type="match status" value="1"/>
</dbReference>
<evidence type="ECO:0000313" key="2">
    <source>
        <dbReference type="EMBL" id="MFA1770138.1"/>
    </source>
</evidence>
<dbReference type="Gene3D" id="3.30.160.100">
    <property type="entry name" value="Ribosome hibernation promotion factor-like"/>
    <property type="match status" value="1"/>
</dbReference>
<evidence type="ECO:0000313" key="3">
    <source>
        <dbReference type="Proteomes" id="UP000323866"/>
    </source>
</evidence>
<comment type="caution">
    <text evidence="1">The sequence shown here is derived from an EMBL/GenBank/DDBJ whole genome shotgun (WGS) entry which is preliminary data.</text>
</comment>
<dbReference type="Proteomes" id="UP000323866">
    <property type="component" value="Unassembled WGS sequence"/>
</dbReference>
<proteinExistence type="predicted"/>
<accession>A0A5M8QL92</accession>
<reference evidence="1 3" key="1">
    <citation type="submission" date="2019-07" db="EMBL/GenBank/DDBJ databases">
        <authorList>
            <person name="Qu J.-H."/>
        </authorList>
    </citation>
    <scope>NUCLEOTIDE SEQUENCE [LARGE SCALE GENOMIC DNA]</scope>
    <source>
        <strain evidence="1 3">MDT1-10-3</strain>
    </source>
</reference>
<dbReference type="Pfam" id="PF02482">
    <property type="entry name" value="Ribosomal_S30AE"/>
    <property type="match status" value="1"/>
</dbReference>
<dbReference type="Proteomes" id="UP001570846">
    <property type="component" value="Unassembled WGS sequence"/>
</dbReference>
<dbReference type="RefSeq" id="WP_149097941.1">
    <property type="nucleotide sequence ID" value="NZ_BMMG01000002.1"/>
</dbReference>